<accession>A0A4Y2TMM0</accession>
<dbReference type="AlphaFoldDB" id="A0A4Y2TMM0"/>
<dbReference type="EMBL" id="BGPR01028894">
    <property type="protein sequence ID" value="GBO00336.1"/>
    <property type="molecule type" value="Genomic_DNA"/>
</dbReference>
<comment type="caution">
    <text evidence="1">The sequence shown here is derived from an EMBL/GenBank/DDBJ whole genome shotgun (WGS) entry which is preliminary data.</text>
</comment>
<keyword evidence="2" id="KW-1185">Reference proteome</keyword>
<name>A0A4Y2TMM0_ARAVE</name>
<reference evidence="1 2" key="1">
    <citation type="journal article" date="2019" name="Sci. Rep.">
        <title>Orb-weaving spider Araneus ventricosus genome elucidates the spidroin gene catalogue.</title>
        <authorList>
            <person name="Kono N."/>
            <person name="Nakamura H."/>
            <person name="Ohtoshi R."/>
            <person name="Moran D.A.P."/>
            <person name="Shinohara A."/>
            <person name="Yoshida Y."/>
            <person name="Fujiwara M."/>
            <person name="Mori M."/>
            <person name="Tomita M."/>
            <person name="Arakawa K."/>
        </authorList>
    </citation>
    <scope>NUCLEOTIDE SEQUENCE [LARGE SCALE GENOMIC DNA]</scope>
</reference>
<sequence>MTFTPKEARTVILSRATSYPRTLGIFHSPGETPIQKKTFPFSLSASNFKLKPQTLSFHFTLYCFITQIEKINAPPQSTLIHPSLEEHLYKNLTSHEGPEICKMLYLKCRNVSPKLIWKCHEKCRSRNDSLASMIDPSLVVIHIN</sequence>
<organism evidence="1 2">
    <name type="scientific">Araneus ventricosus</name>
    <name type="common">Orbweaver spider</name>
    <name type="synonym">Epeira ventricosa</name>
    <dbReference type="NCBI Taxonomy" id="182803"/>
    <lineage>
        <taxon>Eukaryota</taxon>
        <taxon>Metazoa</taxon>
        <taxon>Ecdysozoa</taxon>
        <taxon>Arthropoda</taxon>
        <taxon>Chelicerata</taxon>
        <taxon>Arachnida</taxon>
        <taxon>Araneae</taxon>
        <taxon>Araneomorphae</taxon>
        <taxon>Entelegynae</taxon>
        <taxon>Araneoidea</taxon>
        <taxon>Araneidae</taxon>
        <taxon>Araneus</taxon>
    </lineage>
</organism>
<dbReference type="Proteomes" id="UP000499080">
    <property type="component" value="Unassembled WGS sequence"/>
</dbReference>
<protein>
    <submittedName>
        <fullName evidence="1">Uncharacterized protein</fullName>
    </submittedName>
</protein>
<evidence type="ECO:0000313" key="2">
    <source>
        <dbReference type="Proteomes" id="UP000499080"/>
    </source>
</evidence>
<gene>
    <name evidence="1" type="ORF">AVEN_114236_1</name>
</gene>
<evidence type="ECO:0000313" key="1">
    <source>
        <dbReference type="EMBL" id="GBO00336.1"/>
    </source>
</evidence>
<proteinExistence type="predicted"/>